<dbReference type="PROSITE" id="PS50082">
    <property type="entry name" value="WD_REPEATS_2"/>
    <property type="match status" value="1"/>
</dbReference>
<dbReference type="InterPro" id="IPR001220">
    <property type="entry name" value="Legume_lectin_dom"/>
</dbReference>
<keyword evidence="9" id="KW-1185">Reference proteome</keyword>
<keyword evidence="3" id="KW-0677">Repeat</keyword>
<feature type="repeat" description="WD" evidence="4">
    <location>
        <begin position="272"/>
        <end position="315"/>
    </location>
</feature>
<keyword evidence="2" id="KW-0430">Lectin</keyword>
<dbReference type="InterPro" id="IPR027728">
    <property type="entry name" value="Topless_fam"/>
</dbReference>
<evidence type="ECO:0000256" key="1">
    <source>
        <dbReference type="ARBA" id="ARBA00022574"/>
    </source>
</evidence>
<dbReference type="InterPro" id="IPR011047">
    <property type="entry name" value="Quinoprotein_ADH-like_sf"/>
</dbReference>
<dbReference type="SUPFAM" id="SSF50998">
    <property type="entry name" value="Quinoprotein alcohol dehydrogenase-like"/>
    <property type="match status" value="1"/>
</dbReference>
<dbReference type="Gene3D" id="3.80.10.10">
    <property type="entry name" value="Ribonuclease Inhibitor"/>
    <property type="match status" value="1"/>
</dbReference>
<protein>
    <recommendedName>
        <fullName evidence="7">Legume lectin domain-containing protein</fullName>
    </recommendedName>
</protein>
<keyword evidence="1 4" id="KW-0853">WD repeat</keyword>
<dbReference type="InterPro" id="IPR019775">
    <property type="entry name" value="WD40_repeat_CS"/>
</dbReference>
<organism evidence="8 9">
    <name type="scientific">Zingiber officinale</name>
    <name type="common">Ginger</name>
    <name type="synonym">Amomum zingiber</name>
    <dbReference type="NCBI Taxonomy" id="94328"/>
    <lineage>
        <taxon>Eukaryota</taxon>
        <taxon>Viridiplantae</taxon>
        <taxon>Streptophyta</taxon>
        <taxon>Embryophyta</taxon>
        <taxon>Tracheophyta</taxon>
        <taxon>Spermatophyta</taxon>
        <taxon>Magnoliopsida</taxon>
        <taxon>Liliopsida</taxon>
        <taxon>Zingiberales</taxon>
        <taxon>Zingiberaceae</taxon>
        <taxon>Zingiber</taxon>
    </lineage>
</organism>
<name>A0A8J5CCH7_ZINOF</name>
<dbReference type="InterPro" id="IPR001680">
    <property type="entry name" value="WD40_rpt"/>
</dbReference>
<dbReference type="Pfam" id="PF00139">
    <property type="entry name" value="Lectin_legB"/>
    <property type="match status" value="1"/>
</dbReference>
<dbReference type="GO" id="GO:0006355">
    <property type="term" value="P:regulation of DNA-templated transcription"/>
    <property type="evidence" value="ECO:0007669"/>
    <property type="project" value="InterPro"/>
</dbReference>
<dbReference type="PANTHER" id="PTHR44083:SF5">
    <property type="entry name" value="PROTEIN TOPLESS-RELATED PROTEIN 2"/>
    <property type="match status" value="1"/>
</dbReference>
<reference evidence="8 9" key="1">
    <citation type="submission" date="2020-08" db="EMBL/GenBank/DDBJ databases">
        <title>Plant Genome Project.</title>
        <authorList>
            <person name="Zhang R.-G."/>
        </authorList>
    </citation>
    <scope>NUCLEOTIDE SEQUENCE [LARGE SCALE GENOMIC DNA]</scope>
    <source>
        <tissue evidence="8">Rhizome</tissue>
    </source>
</reference>
<dbReference type="SUPFAM" id="SSF49899">
    <property type="entry name" value="Concanavalin A-like lectins/glucanases"/>
    <property type="match status" value="1"/>
</dbReference>
<dbReference type="InterPro" id="IPR032675">
    <property type="entry name" value="LRR_dom_sf"/>
</dbReference>
<sequence>MTTSSTASALILAIILLLVASLSPGNCASTGEGNALFFSFGGSGKNRSFATEFAFYGDAEMNISEVRVTRAANESFGLMIYWKPVRFFDTKPGFSSSFSFSVSPGNGGGLAFFLSPVSVPLEPANGDWSRLSTSVVIVKFMTAASLVEVDVGRELLTKSSNLSDDGLLLILSRGEKLHSWIDYDGESKRIEVRLCQDKDPKEAAPSISHSIDLSYMLWREASWASLTNDATVSVNRCLWSPEGSILGVAFSKHLVQIYAFNLNEELRQHLEIDAHIGSVNDIAFSYPKKTLSIITCGDDKAIKVWDASTGQKQYTFEGHEAPVYSVCRHFNGSIHFFFSTSIDGKIKAWSYEGLRSRVAYEAPGHWCTTMAYSADGTRIFSCGTSKDGDSHLVEWNETGTIKQAYNGFRKQSLGVVQFDTTRNCFLVAGDEFQIKFWDMDNTDILTTTDANGGLPVAFPQLRFQKDGSLLVVMTSDNGIKILANADGQRVLRMLEVSRSVSKQSNSNVMAVVDSTRVADVKPRIPEETERIRSWKLTEIVNVGHLKTLRLPDSTSAVSKVVRLIYTNSGCSLLALGSNAVHKLWQWPCDERNPSGKSTTSVAPQLRQPPNGILMTNERSDNNPEEATACIALSKNDSYATSASCGKVSLLNMRTFKVITTFMPTPPAATSLAFHPEDNNMIAAGMEDSSILIYNIRIDEVHNLVLSICQTMSILDAFYSENQTQGPPKKDNRLAFSPSLNVLVSAGADAQMLRLWKFPMQRLSDILKVNGCIQELQLNSSGKITLLDIGNNEIGPKGAFSIAEFVKKTKSLLRLNLYMNDIGDAFTNLKYSRVEIDEVRFEWAEYMLDYI</sequence>
<dbReference type="SMART" id="SM00320">
    <property type="entry name" value="WD40"/>
    <property type="match status" value="7"/>
</dbReference>
<evidence type="ECO:0000313" key="9">
    <source>
        <dbReference type="Proteomes" id="UP000734854"/>
    </source>
</evidence>
<dbReference type="Gene3D" id="2.130.10.10">
    <property type="entry name" value="YVTN repeat-like/Quinoprotein amine dehydrogenase"/>
    <property type="match status" value="2"/>
</dbReference>
<evidence type="ECO:0000256" key="5">
    <source>
        <dbReference type="SAM" id="MobiDB-lite"/>
    </source>
</evidence>
<feature type="domain" description="Legume lectin" evidence="7">
    <location>
        <begin position="43"/>
        <end position="218"/>
    </location>
</feature>
<evidence type="ECO:0000259" key="7">
    <source>
        <dbReference type="Pfam" id="PF00139"/>
    </source>
</evidence>
<evidence type="ECO:0000256" key="3">
    <source>
        <dbReference type="ARBA" id="ARBA00022737"/>
    </source>
</evidence>
<accession>A0A8J5CCH7</accession>
<dbReference type="Gene3D" id="2.60.120.200">
    <property type="match status" value="1"/>
</dbReference>
<dbReference type="PANTHER" id="PTHR44083">
    <property type="entry name" value="TOPLESS-RELATED PROTEIN 1-RELATED"/>
    <property type="match status" value="1"/>
</dbReference>
<dbReference type="InterPro" id="IPR013320">
    <property type="entry name" value="ConA-like_dom_sf"/>
</dbReference>
<evidence type="ECO:0000256" key="4">
    <source>
        <dbReference type="PROSITE-ProRule" id="PRU00221"/>
    </source>
</evidence>
<dbReference type="EMBL" id="JACMSC010000020">
    <property type="protein sequence ID" value="KAG6472557.1"/>
    <property type="molecule type" value="Genomic_DNA"/>
</dbReference>
<evidence type="ECO:0000256" key="6">
    <source>
        <dbReference type="SAM" id="SignalP"/>
    </source>
</evidence>
<dbReference type="InterPro" id="IPR015943">
    <property type="entry name" value="WD40/YVTN_repeat-like_dom_sf"/>
</dbReference>
<evidence type="ECO:0000313" key="8">
    <source>
        <dbReference type="EMBL" id="KAG6472557.1"/>
    </source>
</evidence>
<evidence type="ECO:0000256" key="2">
    <source>
        <dbReference type="ARBA" id="ARBA00022734"/>
    </source>
</evidence>
<comment type="caution">
    <text evidence="8">The sequence shown here is derived from an EMBL/GenBank/DDBJ whole genome shotgun (WGS) entry which is preliminary data.</text>
</comment>
<feature type="region of interest" description="Disordered" evidence="5">
    <location>
        <begin position="592"/>
        <end position="620"/>
    </location>
</feature>
<dbReference type="AlphaFoldDB" id="A0A8J5CCH7"/>
<feature type="chain" id="PRO_5035220586" description="Legume lectin domain-containing protein" evidence="6">
    <location>
        <begin position="28"/>
        <end position="850"/>
    </location>
</feature>
<feature type="signal peptide" evidence="6">
    <location>
        <begin position="1"/>
        <end position="27"/>
    </location>
</feature>
<dbReference type="SUPFAM" id="SSF52047">
    <property type="entry name" value="RNI-like"/>
    <property type="match status" value="1"/>
</dbReference>
<keyword evidence="6" id="KW-0732">Signal</keyword>
<gene>
    <name evidence="8" type="ORF">ZIOFF_070023</name>
</gene>
<dbReference type="Pfam" id="PF00400">
    <property type="entry name" value="WD40"/>
    <property type="match status" value="2"/>
</dbReference>
<dbReference type="PROSITE" id="PS00678">
    <property type="entry name" value="WD_REPEATS_1"/>
    <property type="match status" value="1"/>
</dbReference>
<proteinExistence type="predicted"/>
<dbReference type="Proteomes" id="UP000734854">
    <property type="component" value="Unassembled WGS sequence"/>
</dbReference>
<dbReference type="GO" id="GO:0030246">
    <property type="term" value="F:carbohydrate binding"/>
    <property type="evidence" value="ECO:0007669"/>
    <property type="project" value="UniProtKB-KW"/>
</dbReference>